<proteinExistence type="predicted"/>
<dbReference type="Proteomes" id="UP001231362">
    <property type="component" value="Unassembled WGS sequence"/>
</dbReference>
<keyword evidence="1" id="KW-0812">Transmembrane</keyword>
<evidence type="ECO:0000256" key="1">
    <source>
        <dbReference type="SAM" id="Phobius"/>
    </source>
</evidence>
<accession>A0ABT9V850</accession>
<keyword evidence="1" id="KW-1133">Transmembrane helix</keyword>
<organism evidence="2 3">
    <name type="scientific">Anoxybacillus andreesenii</name>
    <dbReference type="NCBI Taxonomy" id="1325932"/>
    <lineage>
        <taxon>Bacteria</taxon>
        <taxon>Bacillati</taxon>
        <taxon>Bacillota</taxon>
        <taxon>Bacilli</taxon>
        <taxon>Bacillales</taxon>
        <taxon>Anoxybacillaceae</taxon>
        <taxon>Anoxybacillus</taxon>
    </lineage>
</organism>
<sequence>MDKKKFSIFTYCYIVLVVIVFIIYAFQVADENWKVQLDGQRGNLMIFAGLLLIGMILASIEFAGINQKGNKVTKSTIYGGLSIAAFFLVWRLMMAIV</sequence>
<name>A0ABT9V850_9BACL</name>
<feature type="transmembrane region" description="Helical" evidence="1">
    <location>
        <begin position="7"/>
        <end position="26"/>
    </location>
</feature>
<evidence type="ECO:0000313" key="3">
    <source>
        <dbReference type="Proteomes" id="UP001231362"/>
    </source>
</evidence>
<protein>
    <submittedName>
        <fullName evidence="2">Uncharacterized protein</fullName>
    </submittedName>
</protein>
<gene>
    <name evidence="2" type="ORF">J2S07_003460</name>
</gene>
<dbReference type="RefSeq" id="WP_307151604.1">
    <property type="nucleotide sequence ID" value="NZ_JAUSTU010000020.1"/>
</dbReference>
<keyword evidence="3" id="KW-1185">Reference proteome</keyword>
<dbReference type="EMBL" id="JAUSTU010000020">
    <property type="protein sequence ID" value="MDQ0157132.1"/>
    <property type="molecule type" value="Genomic_DNA"/>
</dbReference>
<feature type="transmembrane region" description="Helical" evidence="1">
    <location>
        <begin position="77"/>
        <end position="96"/>
    </location>
</feature>
<comment type="caution">
    <text evidence="2">The sequence shown here is derived from an EMBL/GenBank/DDBJ whole genome shotgun (WGS) entry which is preliminary data.</text>
</comment>
<keyword evidence="1" id="KW-0472">Membrane</keyword>
<reference evidence="2 3" key="1">
    <citation type="submission" date="2023-07" db="EMBL/GenBank/DDBJ databases">
        <title>Genomic Encyclopedia of Type Strains, Phase IV (KMG-IV): sequencing the most valuable type-strain genomes for metagenomic binning, comparative biology and taxonomic classification.</title>
        <authorList>
            <person name="Goeker M."/>
        </authorList>
    </citation>
    <scope>NUCLEOTIDE SEQUENCE [LARGE SCALE GENOMIC DNA]</scope>
    <source>
        <strain evidence="2 3">DSM 23948</strain>
    </source>
</reference>
<evidence type="ECO:0000313" key="2">
    <source>
        <dbReference type="EMBL" id="MDQ0157132.1"/>
    </source>
</evidence>
<feature type="transmembrane region" description="Helical" evidence="1">
    <location>
        <begin position="46"/>
        <end position="65"/>
    </location>
</feature>